<dbReference type="AlphaFoldDB" id="A0A5J6WJW8"/>
<dbReference type="Gene3D" id="3.60.21.10">
    <property type="match status" value="1"/>
</dbReference>
<evidence type="ECO:0000313" key="11">
    <source>
        <dbReference type="Proteomes" id="UP000327424"/>
    </source>
</evidence>
<dbReference type="GO" id="GO:0008408">
    <property type="term" value="F:3'-5' exonuclease activity"/>
    <property type="evidence" value="ECO:0007669"/>
    <property type="project" value="InterPro"/>
</dbReference>
<keyword evidence="6 7" id="KW-0269">Exonuclease</keyword>
<dbReference type="KEGG" id="mmaa:FR932_10995"/>
<dbReference type="SUPFAM" id="SSF56300">
    <property type="entry name" value="Metallo-dependent phosphatases"/>
    <property type="match status" value="1"/>
</dbReference>
<evidence type="ECO:0000313" key="10">
    <source>
        <dbReference type="EMBL" id="QFI38337.1"/>
    </source>
</evidence>
<dbReference type="GO" id="GO:0004519">
    <property type="term" value="F:endonuclease activity"/>
    <property type="evidence" value="ECO:0007669"/>
    <property type="project" value="UniProtKB-KW"/>
</dbReference>
<proteinExistence type="inferred from homology"/>
<dbReference type="InterPro" id="IPR026843">
    <property type="entry name" value="SbcD_C"/>
</dbReference>
<dbReference type="InterPro" id="IPR029052">
    <property type="entry name" value="Metallo-depent_PP-like"/>
</dbReference>
<dbReference type="RefSeq" id="WP_019442651.1">
    <property type="nucleotide sequence ID" value="NZ_ALOE01000034.1"/>
</dbReference>
<dbReference type="GO" id="GO:0006310">
    <property type="term" value="P:DNA recombination"/>
    <property type="evidence" value="ECO:0007669"/>
    <property type="project" value="UniProtKB-KW"/>
</dbReference>
<evidence type="ECO:0000256" key="5">
    <source>
        <dbReference type="ARBA" id="ARBA00022801"/>
    </source>
</evidence>
<keyword evidence="5 7" id="KW-0378">Hydrolase</keyword>
<evidence type="ECO:0000256" key="2">
    <source>
        <dbReference type="ARBA" id="ARBA00011322"/>
    </source>
</evidence>
<dbReference type="PANTHER" id="PTHR30337">
    <property type="entry name" value="COMPONENT OF ATP-DEPENDENT DSDNA EXONUCLEASE"/>
    <property type="match status" value="1"/>
</dbReference>
<keyword evidence="7" id="KW-0235">DNA replication</keyword>
<dbReference type="InterPro" id="IPR004843">
    <property type="entry name" value="Calcineurin-like_PHP"/>
</dbReference>
<dbReference type="Pfam" id="PF00149">
    <property type="entry name" value="Metallophos"/>
    <property type="match status" value="1"/>
</dbReference>
<comment type="subunit">
    <text evidence="2 7">Heterodimer of SbcC and SbcD.</text>
</comment>
<keyword evidence="7" id="KW-0233">DNA recombination</keyword>
<name>A0A5J6WJW8_MORMI</name>
<protein>
    <recommendedName>
        <fullName evidence="3 7">Nuclease SbcCD subunit D</fullName>
    </recommendedName>
</protein>
<dbReference type="GO" id="GO:0006260">
    <property type="term" value="P:DNA replication"/>
    <property type="evidence" value="ECO:0007669"/>
    <property type="project" value="UniProtKB-KW"/>
</dbReference>
<dbReference type="NCBIfam" id="TIGR00619">
    <property type="entry name" value="sbcd"/>
    <property type="match status" value="1"/>
</dbReference>
<gene>
    <name evidence="7 10" type="primary">sbcD</name>
    <name evidence="10" type="ORF">FR932_10995</name>
</gene>
<evidence type="ECO:0000256" key="3">
    <source>
        <dbReference type="ARBA" id="ARBA00013365"/>
    </source>
</evidence>
<dbReference type="Proteomes" id="UP000327424">
    <property type="component" value="Chromosome"/>
</dbReference>
<evidence type="ECO:0000256" key="6">
    <source>
        <dbReference type="ARBA" id="ARBA00022839"/>
    </source>
</evidence>
<evidence type="ECO:0000256" key="7">
    <source>
        <dbReference type="RuleBase" id="RU363069"/>
    </source>
</evidence>
<dbReference type="InterPro" id="IPR041796">
    <property type="entry name" value="Mre11_N"/>
</dbReference>
<evidence type="ECO:0000259" key="9">
    <source>
        <dbReference type="Pfam" id="PF12320"/>
    </source>
</evidence>
<reference evidence="10 11" key="1">
    <citation type="submission" date="2019-09" db="EMBL/GenBank/DDBJ databases">
        <title>Hybrid Assembly of the complete Genome of the Deep-Sea Bacterium Moritella marina from long Nanopore and Illumina reads.</title>
        <authorList>
            <person name="Magin S."/>
            <person name="Georgoulis A."/>
            <person name="Papadimitriou K."/>
            <person name="Iliakis G."/>
            <person name="Vorgias C.E."/>
        </authorList>
    </citation>
    <scope>NUCLEOTIDE SEQUENCE [LARGE SCALE GENOMIC DNA]</scope>
    <source>
        <strain evidence="10 11">MP-1</strain>
    </source>
</reference>
<evidence type="ECO:0000256" key="1">
    <source>
        <dbReference type="ARBA" id="ARBA00010555"/>
    </source>
</evidence>
<sequence length="416" mass="46764">MKILHTSDWHLGQHFITKSRANEHSCFMAWLLEQVELHQVDAVIVAGDIFDTGTPPSYARELYNSFVVAMSKVNCQLIILAGNHDSVATLNESKQLLSQLNTQVISSVSPELEQQVLELKNRQGQLGALLCAVPFVRPRDVMQSEAWQSGTEKQQRLGAAITGHYASLYQLAENKRTQRIEEHASPVPIIATGHLTALGVSVTESVRDIYIGTLEAFPANQFPAADYIALGHIHRAQKVAKSEHIRYSGSPIPLSFDEVKQQKSVNLVNFVEGKFDSVTELMIPRFQPMQVIKGNLEGIEAQLADFNTHIDSLPVWLSIEVQEQDYLTDLQTRIEAMTIDLPVEVLQVRRARKDREQHLHSEVKETLSELSVNDVFARCLQGVEFTTDAEIARKSRIEVAFKQIVEQVEHATQEEK</sequence>
<keyword evidence="11" id="KW-1185">Reference proteome</keyword>
<dbReference type="InterPro" id="IPR050535">
    <property type="entry name" value="DNA_Repair-Maintenance_Comp"/>
</dbReference>
<dbReference type="Pfam" id="PF12320">
    <property type="entry name" value="SbcD_C"/>
    <property type="match status" value="1"/>
</dbReference>
<evidence type="ECO:0000259" key="8">
    <source>
        <dbReference type="Pfam" id="PF00149"/>
    </source>
</evidence>
<comment type="function">
    <text evidence="7">SbcCD cleaves DNA hairpin structures. These structures can inhibit DNA replication and are intermediates in certain DNA recombination reactions. The complex acts as a 3'-&gt;5' double strand exonuclease that can open hairpins. It also has a 5' single-strand endonuclease activity.</text>
</comment>
<dbReference type="InterPro" id="IPR004593">
    <property type="entry name" value="SbcD"/>
</dbReference>
<dbReference type="Gene3D" id="3.30.160.720">
    <property type="match status" value="1"/>
</dbReference>
<keyword evidence="7" id="KW-0255">Endonuclease</keyword>
<dbReference type="CDD" id="cd00840">
    <property type="entry name" value="MPP_Mre11_N"/>
    <property type="match status" value="1"/>
</dbReference>
<keyword evidence="4 7" id="KW-0540">Nuclease</keyword>
<comment type="similarity">
    <text evidence="1 7">Belongs to the SbcD family.</text>
</comment>
<feature type="domain" description="Nuclease SbcCD subunit D C-terminal" evidence="9">
    <location>
        <begin position="285"/>
        <end position="381"/>
    </location>
</feature>
<dbReference type="OrthoDB" id="9773856at2"/>
<dbReference type="EMBL" id="CP044399">
    <property type="protein sequence ID" value="QFI38337.1"/>
    <property type="molecule type" value="Genomic_DNA"/>
</dbReference>
<organism evidence="10 11">
    <name type="scientific">Moritella marina ATCC 15381</name>
    <dbReference type="NCBI Taxonomy" id="1202962"/>
    <lineage>
        <taxon>Bacteria</taxon>
        <taxon>Pseudomonadati</taxon>
        <taxon>Pseudomonadota</taxon>
        <taxon>Gammaproteobacteria</taxon>
        <taxon>Alteromonadales</taxon>
        <taxon>Moritellaceae</taxon>
        <taxon>Moritella</taxon>
    </lineage>
</organism>
<dbReference type="PANTHER" id="PTHR30337:SF0">
    <property type="entry name" value="NUCLEASE SBCCD SUBUNIT D"/>
    <property type="match status" value="1"/>
</dbReference>
<dbReference type="NCBIfam" id="NF008206">
    <property type="entry name" value="PRK10966.1"/>
    <property type="match status" value="1"/>
</dbReference>
<evidence type="ECO:0000256" key="4">
    <source>
        <dbReference type="ARBA" id="ARBA00022722"/>
    </source>
</evidence>
<accession>A0A5J6WJW8</accession>
<feature type="domain" description="Calcineurin-like phosphoesterase" evidence="8">
    <location>
        <begin position="1"/>
        <end position="235"/>
    </location>
</feature>